<dbReference type="eggNOG" id="KOG0318">
    <property type="taxonomic scope" value="Eukaryota"/>
</dbReference>
<dbReference type="SMART" id="SM00320">
    <property type="entry name" value="WD40"/>
    <property type="match status" value="9"/>
</dbReference>
<keyword evidence="1 3" id="KW-0853">WD repeat</keyword>
<organism evidence="5">
    <name type="scientific">Candida tenuis (strain ATCC 10573 / BCRC 21748 / CBS 615 / JCM 9827 / NBRC 10315 / NRRL Y-1498 / VKM Y-70)</name>
    <name type="common">Yeast</name>
    <name type="synonym">Yamadazyma tenuis</name>
    <dbReference type="NCBI Taxonomy" id="590646"/>
    <lineage>
        <taxon>Eukaryota</taxon>
        <taxon>Fungi</taxon>
        <taxon>Dikarya</taxon>
        <taxon>Ascomycota</taxon>
        <taxon>Saccharomycotina</taxon>
        <taxon>Pichiomycetes</taxon>
        <taxon>Debaryomycetaceae</taxon>
        <taxon>Yamadazyma</taxon>
    </lineage>
</organism>
<dbReference type="EMBL" id="GL996527">
    <property type="protein sequence ID" value="EGV61735.1"/>
    <property type="molecule type" value="Genomic_DNA"/>
</dbReference>
<feature type="repeat" description="WD" evidence="3">
    <location>
        <begin position="239"/>
        <end position="280"/>
    </location>
</feature>
<reference evidence="4 5" key="1">
    <citation type="journal article" date="2011" name="Proc. Natl. Acad. Sci. U.S.A.">
        <title>Comparative genomics of xylose-fermenting fungi for enhanced biofuel production.</title>
        <authorList>
            <person name="Wohlbach D.J."/>
            <person name="Kuo A."/>
            <person name="Sato T.K."/>
            <person name="Potts K.M."/>
            <person name="Salamov A.A."/>
            <person name="LaButti K.M."/>
            <person name="Sun H."/>
            <person name="Clum A."/>
            <person name="Pangilinan J.L."/>
            <person name="Lindquist E.A."/>
            <person name="Lucas S."/>
            <person name="Lapidus A."/>
            <person name="Jin M."/>
            <person name="Gunawan C."/>
            <person name="Balan V."/>
            <person name="Dale B.E."/>
            <person name="Jeffries T.W."/>
            <person name="Zinkel R."/>
            <person name="Barry K.W."/>
            <person name="Grigoriev I.V."/>
            <person name="Gasch A.P."/>
        </authorList>
    </citation>
    <scope>NUCLEOTIDE SEQUENCE [LARGE SCALE GENOMIC DNA]</scope>
    <source>
        <strain evidence="5">ATCC 10573 / BCRC 21748 / CBS 615 / JCM 9827 / NBRC 10315 / NRRL Y-1498 / VKM Y-70</strain>
    </source>
</reference>
<dbReference type="GO" id="GO:0030042">
    <property type="term" value="P:actin filament depolymerization"/>
    <property type="evidence" value="ECO:0007669"/>
    <property type="project" value="TreeGrafter"/>
</dbReference>
<keyword evidence="2" id="KW-0677">Repeat</keyword>
<dbReference type="FunFam" id="2.130.10.10:FF:000102">
    <property type="entry name" value="Actin-interacting protein 1"/>
    <property type="match status" value="1"/>
</dbReference>
<dbReference type="AlphaFoldDB" id="G3B8C0"/>
<dbReference type="SUPFAM" id="SSF50978">
    <property type="entry name" value="WD40 repeat-like"/>
    <property type="match status" value="2"/>
</dbReference>
<feature type="repeat" description="WD" evidence="3">
    <location>
        <begin position="56"/>
        <end position="88"/>
    </location>
</feature>
<dbReference type="InterPro" id="IPR015943">
    <property type="entry name" value="WD40/YVTN_repeat-like_dom_sf"/>
</dbReference>
<feature type="repeat" description="WD" evidence="3">
    <location>
        <begin position="196"/>
        <end position="237"/>
    </location>
</feature>
<dbReference type="InterPro" id="IPR019775">
    <property type="entry name" value="WD40_repeat_CS"/>
</dbReference>
<protein>
    <submittedName>
        <fullName evidence="4">Actin cortical patch</fullName>
    </submittedName>
</protein>
<dbReference type="HOGENOM" id="CLU_015246_1_0_1"/>
<feature type="repeat" description="WD" evidence="3">
    <location>
        <begin position="368"/>
        <end position="406"/>
    </location>
</feature>
<evidence type="ECO:0000256" key="2">
    <source>
        <dbReference type="ARBA" id="ARBA00022737"/>
    </source>
</evidence>
<evidence type="ECO:0000313" key="5">
    <source>
        <dbReference type="Proteomes" id="UP000000707"/>
    </source>
</evidence>
<dbReference type="CDD" id="cd00200">
    <property type="entry name" value="WD40"/>
    <property type="match status" value="1"/>
</dbReference>
<name>G3B8C0_CANTC</name>
<dbReference type="PROSITE" id="PS50294">
    <property type="entry name" value="WD_REPEATS_REGION"/>
    <property type="match status" value="4"/>
</dbReference>
<evidence type="ECO:0000313" key="4">
    <source>
        <dbReference type="EMBL" id="EGV61735.1"/>
    </source>
</evidence>
<dbReference type="PROSITE" id="PS50082">
    <property type="entry name" value="WD_REPEATS_2"/>
    <property type="match status" value="5"/>
</dbReference>
<dbReference type="Proteomes" id="UP000000707">
    <property type="component" value="Unassembled WGS sequence"/>
</dbReference>
<dbReference type="PANTHER" id="PTHR19856">
    <property type="entry name" value="WD-REPEATCONTAINING PROTEIN WDR1"/>
    <property type="match status" value="1"/>
</dbReference>
<dbReference type="InterPro" id="IPR001680">
    <property type="entry name" value="WD40_rpt"/>
</dbReference>
<evidence type="ECO:0000256" key="3">
    <source>
        <dbReference type="PROSITE-ProRule" id="PRU00221"/>
    </source>
</evidence>
<dbReference type="Gene3D" id="2.130.10.10">
    <property type="entry name" value="YVTN repeat-like/Quinoprotein amine dehydrogenase"/>
    <property type="match status" value="2"/>
</dbReference>
<sequence>MSIEPIALYPPHPSTVRAQATSLTYDKVNGRVAYAMGRSIFVRPVDPHSAVKSFQFSKHTAPTTVAAFAPNGNYIASGDESGHVKIWDTSVYGDKDVLKEAPLVKSDFPILSGAIKSIAWDADNSRVIAVGEGKEKFGHCFTWDSGNSIGEIQGHSDVINTVDIKAQRPYRAATAGNDKAVVFYTGPPFKFDKSIRDHHTNTVRAVKFSPDGKYLLSVGSDRLVVVYDGKTGEFVTKIENAHEGGIFGVWWFGDSKKFATCSADNSVKVWSVESWESTQTLKVGDAVTVENQLVGLVVTDKYIIALSLNGNLNYFDVDDGSLQVVQGHQSAITATLVVGHSLVTGGSDGSIYKWTIDGDSLKSVPQFVGGHSNYVVDLAYDKNLISVGWDDKLKVWDLDNGTSVSETVLVAQPKKLVKQNGSVSVLFENSLTDFTITESIQKGTDTVLKYDSSDVDVLAEKLLLTNLSDNKIESASLKFDVIRGSPSLVRVSPDEQYVALGDSTGKYIIYNADASIKTTRWTYHTSKIVDAKWSPDSQFLLSGGLDSNLLVYSIKRISKVVQAPLAHQSGISRVEWLHYDFEGSGHGVVASTGFDGAVKVWKVDLSVFK</sequence>
<dbReference type="OrthoDB" id="2306at2759"/>
<dbReference type="STRING" id="590646.G3B8C0"/>
<evidence type="ECO:0000256" key="1">
    <source>
        <dbReference type="ARBA" id="ARBA00022574"/>
    </source>
</evidence>
<proteinExistence type="predicted"/>
<dbReference type="PANTHER" id="PTHR19856:SF0">
    <property type="entry name" value="WD REPEAT-CONTAINING PROTEIN 1"/>
    <property type="match status" value="1"/>
</dbReference>
<gene>
    <name evidence="4" type="ORF">CANTEDRAFT_124794</name>
</gene>
<dbReference type="GO" id="GO:0030864">
    <property type="term" value="C:cortical actin cytoskeleton"/>
    <property type="evidence" value="ECO:0007669"/>
    <property type="project" value="TreeGrafter"/>
</dbReference>
<accession>G3B8C0</accession>
<dbReference type="PROSITE" id="PS00678">
    <property type="entry name" value="WD_REPEATS_1"/>
    <property type="match status" value="1"/>
</dbReference>
<dbReference type="GO" id="GO:0051015">
    <property type="term" value="F:actin filament binding"/>
    <property type="evidence" value="ECO:0007669"/>
    <property type="project" value="TreeGrafter"/>
</dbReference>
<dbReference type="Pfam" id="PF00400">
    <property type="entry name" value="WD40"/>
    <property type="match status" value="5"/>
</dbReference>
<keyword evidence="5" id="KW-1185">Reference proteome</keyword>
<feature type="repeat" description="WD" evidence="3">
    <location>
        <begin position="521"/>
        <end position="562"/>
    </location>
</feature>
<dbReference type="InterPro" id="IPR036322">
    <property type="entry name" value="WD40_repeat_dom_sf"/>
</dbReference>